<evidence type="ECO:0000313" key="3">
    <source>
        <dbReference type="Proteomes" id="UP000054324"/>
    </source>
</evidence>
<feature type="region of interest" description="Disordered" evidence="1">
    <location>
        <begin position="263"/>
        <end position="283"/>
    </location>
</feature>
<dbReference type="RefSeq" id="XP_009170479.1">
    <property type="nucleotide sequence ID" value="XM_009172215.1"/>
</dbReference>
<gene>
    <name evidence="2" type="ORF">T265_14146</name>
</gene>
<dbReference type="InterPro" id="IPR036465">
    <property type="entry name" value="vWFA_dom_sf"/>
</dbReference>
<keyword evidence="3" id="KW-1185">Reference proteome</keyword>
<proteinExistence type="predicted"/>
<dbReference type="GeneID" id="20328312"/>
<name>A0A074ZF21_OPIVI</name>
<protein>
    <recommendedName>
        <fullName evidence="4">VWFA domain-containing protein</fullName>
    </recommendedName>
</protein>
<feature type="compositionally biased region" description="Polar residues" evidence="1">
    <location>
        <begin position="271"/>
        <end position="280"/>
    </location>
</feature>
<dbReference type="PANTHER" id="PTHR14343">
    <property type="entry name" value="VWFA DOMAIN-CONTAINING PROTEIN"/>
    <property type="match status" value="1"/>
</dbReference>
<evidence type="ECO:0008006" key="4">
    <source>
        <dbReference type="Google" id="ProtNLM"/>
    </source>
</evidence>
<dbReference type="CTD" id="20328312"/>
<sequence length="491" mass="56069">MKDLRSRVTLFGRVEGNNVVFCIDRSGSINKYWDVVCTHLVEHICLLEARRKQMRFNVIVFDDHVECFRSKLIRFSPLIIFELRKWLQNMAHASTSYLLPAIMAAFTQPFVEAVYMVTVGTSALEGPELFHHLPVLCNSRPLHSKLLVENNNLHMKVLRLMAKLTAYSCCANSSLCLVNVHFRGVFVHINPSKWSPVIPSQLFGKPNDCLQHIVRSWISWNTRISEAPGISKEGEGVKVAISDCLSTTETKCEHLEYQPSNKEKPPVCHRSVQSSITSETKSVRKDIAGDADNSFEAVLKPALSPFRKTNNTNTFYTKRSCERDTYSAPEYLQEDSVNREADVSRYRAARSFMSRNTGFDRWSDNPEWAPSAGLLLLGRCVLAPNQNDCGKLYLGTVISEVNESTFLVNFGHPNEKSFYTEYIQEIHVMDMLSYLDLHRHEIREGDSVLVPKSELKQYDEIECEPGSSSYYLEPFYMATVEDGYERRCAKK</sequence>
<dbReference type="PANTHER" id="PTHR14343:SF5">
    <property type="entry name" value="DUF4537 DOMAIN-CONTAINING PROTEIN"/>
    <property type="match status" value="1"/>
</dbReference>
<dbReference type="OrthoDB" id="6241467at2759"/>
<dbReference type="SUPFAM" id="SSF53300">
    <property type="entry name" value="vWA-like"/>
    <property type="match status" value="1"/>
</dbReference>
<dbReference type="KEGG" id="ovi:T265_14146"/>
<evidence type="ECO:0000313" key="2">
    <source>
        <dbReference type="EMBL" id="KER25783.1"/>
    </source>
</evidence>
<dbReference type="AlphaFoldDB" id="A0A074ZF21"/>
<dbReference type="EMBL" id="KL596766">
    <property type="protein sequence ID" value="KER25783.1"/>
    <property type="molecule type" value="Genomic_DNA"/>
</dbReference>
<reference evidence="2 3" key="1">
    <citation type="submission" date="2013-11" db="EMBL/GenBank/DDBJ databases">
        <title>Opisthorchis viverrini - life in the bile duct.</title>
        <authorList>
            <person name="Young N.D."/>
            <person name="Nagarajan N."/>
            <person name="Lin S.J."/>
            <person name="Korhonen P.K."/>
            <person name="Jex A.R."/>
            <person name="Hall R.S."/>
            <person name="Safavi-Hemami H."/>
            <person name="Kaewkong W."/>
            <person name="Bertrand D."/>
            <person name="Gao S."/>
            <person name="Seet Q."/>
            <person name="Wongkham S."/>
            <person name="Teh B.T."/>
            <person name="Wongkham C."/>
            <person name="Intapan P.M."/>
            <person name="Maleewong W."/>
            <person name="Yang X."/>
            <person name="Hu M."/>
            <person name="Wang Z."/>
            <person name="Hofmann A."/>
            <person name="Sternberg P.W."/>
            <person name="Tan P."/>
            <person name="Wang J."/>
            <person name="Gasser R.B."/>
        </authorList>
    </citation>
    <scope>NUCLEOTIDE SEQUENCE [LARGE SCALE GENOMIC DNA]</scope>
</reference>
<accession>A0A074ZF21</accession>
<evidence type="ECO:0000256" key="1">
    <source>
        <dbReference type="SAM" id="MobiDB-lite"/>
    </source>
</evidence>
<organism evidence="2 3">
    <name type="scientific">Opisthorchis viverrini</name>
    <name type="common">Southeast Asian liver fluke</name>
    <dbReference type="NCBI Taxonomy" id="6198"/>
    <lineage>
        <taxon>Eukaryota</taxon>
        <taxon>Metazoa</taxon>
        <taxon>Spiralia</taxon>
        <taxon>Lophotrochozoa</taxon>
        <taxon>Platyhelminthes</taxon>
        <taxon>Trematoda</taxon>
        <taxon>Digenea</taxon>
        <taxon>Opisthorchiida</taxon>
        <taxon>Opisthorchiata</taxon>
        <taxon>Opisthorchiidae</taxon>
        <taxon>Opisthorchis</taxon>
    </lineage>
</organism>
<feature type="non-terminal residue" evidence="2">
    <location>
        <position position="491"/>
    </location>
</feature>
<dbReference type="Proteomes" id="UP000054324">
    <property type="component" value="Unassembled WGS sequence"/>
</dbReference>